<evidence type="ECO:0000313" key="9">
    <source>
        <dbReference type="Proteomes" id="UP000031549"/>
    </source>
</evidence>
<reference evidence="8 9" key="1">
    <citation type="journal article" date="2015" name="Genome Announc.">
        <title>Draft Genome Sequence of Cyanobacterium Hassallia byssoidea Strain VB512170, Isolated from Monuments in India.</title>
        <authorList>
            <person name="Singh D."/>
            <person name="Chandrababunaidu M.M."/>
            <person name="Panda A."/>
            <person name="Sen D."/>
            <person name="Bhattacharyya S."/>
            <person name="Adhikary S.P."/>
            <person name="Tripathy S."/>
        </authorList>
    </citation>
    <scope>NUCLEOTIDE SEQUENCE [LARGE SCALE GENOMIC DNA]</scope>
    <source>
        <strain evidence="8 9">VB512170</strain>
    </source>
</reference>
<evidence type="ECO:0000313" key="8">
    <source>
        <dbReference type="EMBL" id="NEU72575.1"/>
    </source>
</evidence>
<keyword evidence="3" id="KW-1003">Cell membrane</keyword>
<comment type="similarity">
    <text evidence="2">Belongs to the polysaccharide synthase family.</text>
</comment>
<feature type="transmembrane region" description="Helical" evidence="7">
    <location>
        <begin position="135"/>
        <end position="155"/>
    </location>
</feature>
<feature type="transmembrane region" description="Helical" evidence="7">
    <location>
        <begin position="106"/>
        <end position="129"/>
    </location>
</feature>
<comment type="subcellular location">
    <subcellularLocation>
        <location evidence="1">Cell membrane</location>
        <topology evidence="1">Multi-pass membrane protein</topology>
    </subcellularLocation>
</comment>
<keyword evidence="6 7" id="KW-0472">Membrane</keyword>
<evidence type="ECO:0000256" key="1">
    <source>
        <dbReference type="ARBA" id="ARBA00004651"/>
    </source>
</evidence>
<evidence type="ECO:0000256" key="3">
    <source>
        <dbReference type="ARBA" id="ARBA00022475"/>
    </source>
</evidence>
<dbReference type="RefSeq" id="WP_052325903.1">
    <property type="nucleotide sequence ID" value="NZ_JTCM02000011.1"/>
</dbReference>
<sequence>MTFINKRHLQKPNFLDSLINRLQEKLSSQFLRNLSWLGITEIVYRVLRLGLVVIIARFLTPYDYGLGAIVMTVREFTLTFTNVGIGAKIIQAEEKELEVLCNSAYWLNWMIFISLFFIQSVAAFPISWFYKNNQILLPIIVSGLVYLIWPVSAIQKTLIQRENRLKIIAVTDSLQNSFASIFSAILAVAGMGVWSFVLPAFLVAPLELIIYYYFHDWRSHSKFTTKHWGEIFSFGKNLLGVGLLKTLRNNLDYLIVGRFIGIKELGIYFFGFNAGLGISLSIINAVSSAILPHLCAARSDWFEFKKRYFTSLKTISYIIIPFVILQASLAPFYVPIVFGQKWVPAIPVLIMICLSAISRPFADAASQLLVAIGKPNLDLRWNIIFTGIFAAALLIGVHGQVFGVATSVLLVHLICLPIFTFWVTIFVFPRLGRC</sequence>
<keyword evidence="9" id="KW-1185">Reference proteome</keyword>
<protein>
    <submittedName>
        <fullName evidence="8">Lipopolysaccharide biosynthesis protein</fullName>
    </submittedName>
</protein>
<accession>A0A846H5N7</accession>
<keyword evidence="5 7" id="KW-1133">Transmembrane helix</keyword>
<evidence type="ECO:0000256" key="4">
    <source>
        <dbReference type="ARBA" id="ARBA00022692"/>
    </source>
</evidence>
<organism evidence="8 9">
    <name type="scientific">Hassallia byssoidea VB512170</name>
    <dbReference type="NCBI Taxonomy" id="1304833"/>
    <lineage>
        <taxon>Bacteria</taxon>
        <taxon>Bacillati</taxon>
        <taxon>Cyanobacteriota</taxon>
        <taxon>Cyanophyceae</taxon>
        <taxon>Nostocales</taxon>
        <taxon>Tolypothrichaceae</taxon>
        <taxon>Hassallia</taxon>
    </lineage>
</organism>
<keyword evidence="4 7" id="KW-0812">Transmembrane</keyword>
<dbReference type="Proteomes" id="UP000031549">
    <property type="component" value="Unassembled WGS sequence"/>
</dbReference>
<dbReference type="PANTHER" id="PTHR30250:SF10">
    <property type="entry name" value="LIPOPOLYSACCHARIDE BIOSYNTHESIS PROTEIN WZXC"/>
    <property type="match status" value="1"/>
</dbReference>
<dbReference type="CDD" id="cd13127">
    <property type="entry name" value="MATE_tuaB_like"/>
    <property type="match status" value="1"/>
</dbReference>
<dbReference type="EMBL" id="JTCM02000011">
    <property type="protein sequence ID" value="NEU72575.1"/>
    <property type="molecule type" value="Genomic_DNA"/>
</dbReference>
<feature type="transmembrane region" description="Helical" evidence="7">
    <location>
        <begin position="409"/>
        <end position="428"/>
    </location>
</feature>
<feature type="transmembrane region" description="Helical" evidence="7">
    <location>
        <begin position="42"/>
        <end position="60"/>
    </location>
</feature>
<feature type="transmembrane region" description="Helical" evidence="7">
    <location>
        <begin position="383"/>
        <end position="403"/>
    </location>
</feature>
<evidence type="ECO:0000256" key="6">
    <source>
        <dbReference type="ARBA" id="ARBA00023136"/>
    </source>
</evidence>
<dbReference type="Pfam" id="PF13440">
    <property type="entry name" value="Polysacc_synt_3"/>
    <property type="match status" value="1"/>
</dbReference>
<evidence type="ECO:0000256" key="7">
    <source>
        <dbReference type="SAM" id="Phobius"/>
    </source>
</evidence>
<comment type="caution">
    <text evidence="8">The sequence shown here is derived from an EMBL/GenBank/DDBJ whole genome shotgun (WGS) entry which is preliminary data.</text>
</comment>
<feature type="transmembrane region" description="Helical" evidence="7">
    <location>
        <begin position="193"/>
        <end position="214"/>
    </location>
</feature>
<dbReference type="InterPro" id="IPR050833">
    <property type="entry name" value="Poly_Biosynth_Transport"/>
</dbReference>
<proteinExistence type="inferred from homology"/>
<feature type="transmembrane region" description="Helical" evidence="7">
    <location>
        <begin position="342"/>
        <end position="362"/>
    </location>
</feature>
<gene>
    <name evidence="8" type="ORF">PI95_008340</name>
</gene>
<dbReference type="GO" id="GO:0005886">
    <property type="term" value="C:plasma membrane"/>
    <property type="evidence" value="ECO:0007669"/>
    <property type="project" value="UniProtKB-SubCell"/>
</dbReference>
<evidence type="ECO:0000256" key="2">
    <source>
        <dbReference type="ARBA" id="ARBA00007430"/>
    </source>
</evidence>
<dbReference type="PANTHER" id="PTHR30250">
    <property type="entry name" value="PST FAMILY PREDICTED COLANIC ACID TRANSPORTER"/>
    <property type="match status" value="1"/>
</dbReference>
<dbReference type="AlphaFoldDB" id="A0A846H5N7"/>
<feature type="transmembrane region" description="Helical" evidence="7">
    <location>
        <begin position="317"/>
        <end position="336"/>
    </location>
</feature>
<evidence type="ECO:0000256" key="5">
    <source>
        <dbReference type="ARBA" id="ARBA00022989"/>
    </source>
</evidence>
<name>A0A846H5N7_9CYAN</name>